<sequence length="57" mass="6595">MKTLSFSAFTQGFQFHLVFRCHLFIQTEKHKVKANYKGEGKNCLPSPFISIEKQSTD</sequence>
<dbReference type="AlphaFoldDB" id="B7B7A3"/>
<gene>
    <name evidence="1" type="ORF">PRABACTJOHN_00900</name>
</gene>
<dbReference type="EMBL" id="ABYH01000059">
    <property type="protein sequence ID" value="EEC97710.1"/>
    <property type="molecule type" value="Genomic_DNA"/>
</dbReference>
<dbReference type="Proteomes" id="UP000005510">
    <property type="component" value="Unassembled WGS sequence"/>
</dbReference>
<proteinExistence type="predicted"/>
<accession>B7B7A3</accession>
<reference evidence="1 2" key="2">
    <citation type="submission" date="2008-10" db="EMBL/GenBank/DDBJ databases">
        <authorList>
            <person name="Fulton L."/>
            <person name="Clifton S."/>
            <person name="Fulton B."/>
            <person name="Xu J."/>
            <person name="Minx P."/>
            <person name="Pepin K.H."/>
            <person name="Johnson M."/>
            <person name="Bhonagiri V."/>
            <person name="Nash W.E."/>
            <person name="Mardis E.R."/>
            <person name="Wilson R.K."/>
        </authorList>
    </citation>
    <scope>NUCLEOTIDE SEQUENCE [LARGE SCALE GENOMIC DNA]</scope>
    <source>
        <strain evidence="1 2">DSM 18315</strain>
    </source>
</reference>
<comment type="caution">
    <text evidence="1">The sequence shown here is derived from an EMBL/GenBank/DDBJ whole genome shotgun (WGS) entry which is preliminary data.</text>
</comment>
<organism evidence="1 2">
    <name type="scientific">Parabacteroides johnsonii DSM 18315</name>
    <dbReference type="NCBI Taxonomy" id="537006"/>
    <lineage>
        <taxon>Bacteria</taxon>
        <taxon>Pseudomonadati</taxon>
        <taxon>Bacteroidota</taxon>
        <taxon>Bacteroidia</taxon>
        <taxon>Bacteroidales</taxon>
        <taxon>Tannerellaceae</taxon>
        <taxon>Parabacteroides</taxon>
    </lineage>
</organism>
<dbReference type="STRING" id="537006.PRABACTJOHN_00900"/>
<dbReference type="HOGENOM" id="CLU_2992552_0_0_10"/>
<evidence type="ECO:0000313" key="2">
    <source>
        <dbReference type="Proteomes" id="UP000005510"/>
    </source>
</evidence>
<evidence type="ECO:0000313" key="1">
    <source>
        <dbReference type="EMBL" id="EEC97710.1"/>
    </source>
</evidence>
<reference evidence="1 2" key="1">
    <citation type="submission" date="2008-10" db="EMBL/GenBank/DDBJ databases">
        <title>Draft genome sequence of Parabacteroides johnsonii (DSM 18315).</title>
        <authorList>
            <person name="Sudarsanam P."/>
            <person name="Ley R."/>
            <person name="Guruge J."/>
            <person name="Turnbaugh P.J."/>
            <person name="Mahowald M."/>
            <person name="Liep D."/>
            <person name="Gordon J."/>
        </authorList>
    </citation>
    <scope>NUCLEOTIDE SEQUENCE [LARGE SCALE GENOMIC DNA]</scope>
    <source>
        <strain evidence="1 2">DSM 18315</strain>
    </source>
</reference>
<protein>
    <submittedName>
        <fullName evidence="1">Uncharacterized protein</fullName>
    </submittedName>
</protein>
<name>B7B7A3_9BACT</name>